<dbReference type="Proteomes" id="UP000176629">
    <property type="component" value="Unassembled WGS sequence"/>
</dbReference>
<name>A0A1F6XJQ7_9BACT</name>
<dbReference type="AlphaFoldDB" id="A0A1F6XJQ7"/>
<organism evidence="1 2">
    <name type="scientific">Candidatus Nomurabacteria bacterium RIFCSPLOWO2_01_FULL_40_18</name>
    <dbReference type="NCBI Taxonomy" id="1801773"/>
    <lineage>
        <taxon>Bacteria</taxon>
        <taxon>Candidatus Nomuraibacteriota</taxon>
    </lineage>
</organism>
<gene>
    <name evidence="1" type="ORF">A3A03_03850</name>
</gene>
<proteinExistence type="predicted"/>
<dbReference type="STRING" id="1801773.A3A03_03850"/>
<sequence>MNRNKVKIEIWGDNTGFSPYIDTFKSIKDERTKDRIIKRNRFFEKLEFGQLTRSRDQMEKVKVRGLKELWELKYLITPPFRAVCFIWNDKLVLLMLMAGSGSDGFLTRFVNNKASTIRRMIESWKNNNNKK</sequence>
<protein>
    <submittedName>
        <fullName evidence="1">Uncharacterized protein</fullName>
    </submittedName>
</protein>
<evidence type="ECO:0000313" key="1">
    <source>
        <dbReference type="EMBL" id="OGI94399.1"/>
    </source>
</evidence>
<evidence type="ECO:0000313" key="2">
    <source>
        <dbReference type="Proteomes" id="UP000176629"/>
    </source>
</evidence>
<accession>A0A1F6XJQ7</accession>
<dbReference type="EMBL" id="MFUX01000024">
    <property type="protein sequence ID" value="OGI94399.1"/>
    <property type="molecule type" value="Genomic_DNA"/>
</dbReference>
<comment type="caution">
    <text evidence="1">The sequence shown here is derived from an EMBL/GenBank/DDBJ whole genome shotgun (WGS) entry which is preliminary data.</text>
</comment>
<reference evidence="1 2" key="1">
    <citation type="journal article" date="2016" name="Nat. Commun.">
        <title>Thousands of microbial genomes shed light on interconnected biogeochemical processes in an aquifer system.</title>
        <authorList>
            <person name="Anantharaman K."/>
            <person name="Brown C.T."/>
            <person name="Hug L.A."/>
            <person name="Sharon I."/>
            <person name="Castelle C.J."/>
            <person name="Probst A.J."/>
            <person name="Thomas B.C."/>
            <person name="Singh A."/>
            <person name="Wilkins M.J."/>
            <person name="Karaoz U."/>
            <person name="Brodie E.L."/>
            <person name="Williams K.H."/>
            <person name="Hubbard S.S."/>
            <person name="Banfield J.F."/>
        </authorList>
    </citation>
    <scope>NUCLEOTIDE SEQUENCE [LARGE SCALE GENOMIC DNA]</scope>
</reference>